<keyword evidence="1" id="KW-0812">Transmembrane</keyword>
<dbReference type="InterPro" id="IPR014717">
    <property type="entry name" value="Transl_elong_EF1B/ribsomal_bS6"/>
</dbReference>
<reference evidence="2 3" key="1">
    <citation type="journal article" date="2015" name="Nature">
        <title>rRNA introns, odd ribosomes, and small enigmatic genomes across a large radiation of phyla.</title>
        <authorList>
            <person name="Brown C.T."/>
            <person name="Hug L.A."/>
            <person name="Thomas B.C."/>
            <person name="Sharon I."/>
            <person name="Castelle C.J."/>
            <person name="Singh A."/>
            <person name="Wilkins M.J."/>
            <person name="Williams K.H."/>
            <person name="Banfield J.F."/>
        </authorList>
    </citation>
    <scope>NUCLEOTIDE SEQUENCE [LARGE SCALE GENOMIC DNA]</scope>
</reference>
<organism evidence="2 3">
    <name type="scientific">Candidatus Woesebacteria bacterium GW2011_GWA1_41_13b</name>
    <dbReference type="NCBI Taxonomy" id="1618555"/>
    <lineage>
        <taxon>Bacteria</taxon>
        <taxon>Candidatus Woeseibacteriota</taxon>
    </lineage>
</organism>
<dbReference type="Proteomes" id="UP000034676">
    <property type="component" value="Unassembled WGS sequence"/>
</dbReference>
<accession>A0A0G0XVK8</accession>
<evidence type="ECO:0000256" key="1">
    <source>
        <dbReference type="SAM" id="Phobius"/>
    </source>
</evidence>
<dbReference type="Gene3D" id="3.30.70.60">
    <property type="match status" value="1"/>
</dbReference>
<feature type="transmembrane region" description="Helical" evidence="1">
    <location>
        <begin position="28"/>
        <end position="47"/>
    </location>
</feature>
<keyword evidence="1" id="KW-0472">Membrane</keyword>
<evidence type="ECO:0000313" key="3">
    <source>
        <dbReference type="Proteomes" id="UP000034676"/>
    </source>
</evidence>
<protein>
    <submittedName>
        <fullName evidence="2">Uncharacterized protein</fullName>
    </submittedName>
</protein>
<dbReference type="AlphaFoldDB" id="A0A0G0XVK8"/>
<evidence type="ECO:0000313" key="2">
    <source>
        <dbReference type="EMBL" id="KKR91977.1"/>
    </source>
</evidence>
<dbReference type="EMBL" id="LCAO01000006">
    <property type="protein sequence ID" value="KKR91977.1"/>
    <property type="molecule type" value="Genomic_DNA"/>
</dbReference>
<gene>
    <name evidence="2" type="ORF">UU42_C0006G0016</name>
</gene>
<proteinExistence type="predicted"/>
<name>A0A0G0XVK8_9BACT</name>
<comment type="caution">
    <text evidence="2">The sequence shown here is derived from an EMBL/GenBank/DDBJ whole genome shotgun (WGS) entry which is preliminary data.</text>
</comment>
<keyword evidence="1" id="KW-1133">Transmembrane helix</keyword>
<sequence>MAPLDYKTSLARYRRYLATVQEQPLLRASLYLVLSLLLIIILILAALRPTLITIASLSGDIKQQGEIEKKLDAKITQVSQAQQILSANETKLLVLNQALPIGEEFSIWGKRMEELAQESGVTLTGVALENYQDFALTVQGNYIQLKSFLNRVESLRRLMKIESVQIVSSANLTMIIKGKLESYEEK</sequence>